<evidence type="ECO:0000256" key="4">
    <source>
        <dbReference type="ARBA" id="ARBA00022964"/>
    </source>
</evidence>
<keyword evidence="6" id="KW-0408">Iron</keyword>
<evidence type="ECO:0000256" key="2">
    <source>
        <dbReference type="ARBA" id="ARBA00022723"/>
    </source>
</evidence>
<dbReference type="InterPro" id="IPR005123">
    <property type="entry name" value="Oxoglu/Fe-dep_dioxygenase_dom"/>
</dbReference>
<dbReference type="STRING" id="198092.SAMN02745194_03234"/>
<evidence type="ECO:0000313" key="9">
    <source>
        <dbReference type="Proteomes" id="UP000184387"/>
    </source>
</evidence>
<dbReference type="GO" id="GO:0031418">
    <property type="term" value="F:L-ascorbic acid binding"/>
    <property type="evidence" value="ECO:0007669"/>
    <property type="project" value="UniProtKB-KW"/>
</dbReference>
<dbReference type="SMART" id="SM00702">
    <property type="entry name" value="P4Hc"/>
    <property type="match status" value="1"/>
</dbReference>
<evidence type="ECO:0000259" key="7">
    <source>
        <dbReference type="PROSITE" id="PS51471"/>
    </source>
</evidence>
<evidence type="ECO:0000313" key="8">
    <source>
        <dbReference type="EMBL" id="SHJ73604.1"/>
    </source>
</evidence>
<feature type="domain" description="Fe2OG dioxygenase" evidence="7">
    <location>
        <begin position="247"/>
        <end position="342"/>
    </location>
</feature>
<organism evidence="8 9">
    <name type="scientific">Muricoccus roseus</name>
    <dbReference type="NCBI Taxonomy" id="198092"/>
    <lineage>
        <taxon>Bacteria</taxon>
        <taxon>Pseudomonadati</taxon>
        <taxon>Pseudomonadota</taxon>
        <taxon>Alphaproteobacteria</taxon>
        <taxon>Acetobacterales</taxon>
        <taxon>Roseomonadaceae</taxon>
        <taxon>Muricoccus</taxon>
    </lineage>
</organism>
<dbReference type="Gene3D" id="2.60.120.620">
    <property type="entry name" value="q2cbj1_9rhob like domain"/>
    <property type="match status" value="1"/>
</dbReference>
<evidence type="ECO:0000256" key="6">
    <source>
        <dbReference type="ARBA" id="ARBA00023004"/>
    </source>
</evidence>
<dbReference type="GO" id="GO:0016705">
    <property type="term" value="F:oxidoreductase activity, acting on paired donors, with incorporation or reduction of molecular oxygen"/>
    <property type="evidence" value="ECO:0007669"/>
    <property type="project" value="InterPro"/>
</dbReference>
<evidence type="ECO:0000256" key="3">
    <source>
        <dbReference type="ARBA" id="ARBA00022896"/>
    </source>
</evidence>
<keyword evidence="2" id="KW-0479">Metal-binding</keyword>
<keyword evidence="4 8" id="KW-0223">Dioxygenase</keyword>
<name>A0A1M6LQW2_9PROT</name>
<keyword evidence="5" id="KW-0560">Oxidoreductase</keyword>
<proteinExistence type="predicted"/>
<accession>A0A1M6LQW2</accession>
<dbReference type="GO" id="GO:0005506">
    <property type="term" value="F:iron ion binding"/>
    <property type="evidence" value="ECO:0007669"/>
    <property type="project" value="InterPro"/>
</dbReference>
<sequence length="366" mass="38784">MVLASRRGGREKAGMSERSSFLIGDHLPGIVLPDATGAGFDLMGQAIAGRPRLLLLGSPPEGIGELEVAVRAAGALLLLVEARAPDGGPSAEGMAPGESGPARLFDAQGQLFRALGLPDGGVAVISPRGRLVFAARAAEPADAVRAALAALPSPAPEPPVRRSGAPVLLVPDILEPPLVGALLAHWEKGAKQKDRVAGGADAAAANRIKRRADVFLDDRALYETLQARLMRRVVPEMMRAFRFAAASYEVPRIGCYDAGDLGAFEAHRDNRTAFTAHRRFAMSLNLNTGAYEGGQLRFPEYGPDLHEPPAGGAAIFGCDMLHEALPVTRGRRFAIFTFFTDAEGAKQEQAMIRQRMATGQPGVSMR</sequence>
<dbReference type="EMBL" id="FQZF01000019">
    <property type="protein sequence ID" value="SHJ73604.1"/>
    <property type="molecule type" value="Genomic_DNA"/>
</dbReference>
<evidence type="ECO:0000256" key="5">
    <source>
        <dbReference type="ARBA" id="ARBA00023002"/>
    </source>
</evidence>
<comment type="cofactor">
    <cofactor evidence="1">
        <name>L-ascorbate</name>
        <dbReference type="ChEBI" id="CHEBI:38290"/>
    </cofactor>
</comment>
<protein>
    <submittedName>
        <fullName evidence="8">Predicted 2-oxoglutarate-and Fe(II)-dependent dioxygenase YbiX</fullName>
    </submittedName>
</protein>
<dbReference type="AlphaFoldDB" id="A0A1M6LQW2"/>
<dbReference type="InterPro" id="IPR006620">
    <property type="entry name" value="Pro_4_hyd_alph"/>
</dbReference>
<reference evidence="8 9" key="1">
    <citation type="submission" date="2016-11" db="EMBL/GenBank/DDBJ databases">
        <authorList>
            <person name="Jaros S."/>
            <person name="Januszkiewicz K."/>
            <person name="Wedrychowicz H."/>
        </authorList>
    </citation>
    <scope>NUCLEOTIDE SEQUENCE [LARGE SCALE GENOMIC DNA]</scope>
    <source>
        <strain evidence="8 9">DSM 14916</strain>
    </source>
</reference>
<keyword evidence="9" id="KW-1185">Reference proteome</keyword>
<gene>
    <name evidence="8" type="ORF">SAMN02745194_03234</name>
</gene>
<evidence type="ECO:0000256" key="1">
    <source>
        <dbReference type="ARBA" id="ARBA00001961"/>
    </source>
</evidence>
<keyword evidence="3" id="KW-0847">Vitamin C</keyword>
<dbReference type="GO" id="GO:0051213">
    <property type="term" value="F:dioxygenase activity"/>
    <property type="evidence" value="ECO:0007669"/>
    <property type="project" value="UniProtKB-KW"/>
</dbReference>
<dbReference type="PROSITE" id="PS51471">
    <property type="entry name" value="FE2OG_OXY"/>
    <property type="match status" value="1"/>
</dbReference>
<dbReference type="Proteomes" id="UP000184387">
    <property type="component" value="Unassembled WGS sequence"/>
</dbReference>